<dbReference type="Gene3D" id="3.40.50.2000">
    <property type="entry name" value="Glycogen Phosphorylase B"/>
    <property type="match status" value="2"/>
</dbReference>
<dbReference type="RefSeq" id="WP_409120697.1">
    <property type="nucleotide sequence ID" value="NZ_JBJVNI010000003.1"/>
</dbReference>
<accession>A0ABW9HJU3</accession>
<reference evidence="1 2" key="1">
    <citation type="submission" date="2024-12" db="EMBL/GenBank/DDBJ databases">
        <title>Forecasting of Potato common scab and diversities of Pathogenic streptomyces spp. in china.</title>
        <authorList>
            <person name="Handique U."/>
            <person name="Wu J."/>
        </authorList>
    </citation>
    <scope>NUCLEOTIDE SEQUENCE [LARGE SCALE GENOMIC DNA]</scope>
    <source>
        <strain evidence="1 2">ZRIMU1530</strain>
    </source>
</reference>
<gene>
    <name evidence="1" type="ORF">ACKI18_06390</name>
</gene>
<proteinExistence type="predicted"/>
<evidence type="ECO:0000313" key="1">
    <source>
        <dbReference type="EMBL" id="MFM9608335.1"/>
    </source>
</evidence>
<comment type="caution">
    <text evidence="1">The sequence shown here is derived from an EMBL/GenBank/DDBJ whole genome shotgun (WGS) entry which is preliminary data.</text>
</comment>
<dbReference type="GO" id="GO:0016757">
    <property type="term" value="F:glycosyltransferase activity"/>
    <property type="evidence" value="ECO:0007669"/>
    <property type="project" value="UniProtKB-KW"/>
</dbReference>
<dbReference type="Proteomes" id="UP001631957">
    <property type="component" value="Unassembled WGS sequence"/>
</dbReference>
<protein>
    <submittedName>
        <fullName evidence="1">Glycosyltransferase</fullName>
        <ecNumber evidence="1">2.4.-.-</ecNumber>
    </submittedName>
</protein>
<keyword evidence="1" id="KW-0328">Glycosyltransferase</keyword>
<dbReference type="EMBL" id="JBJVNI010000003">
    <property type="protein sequence ID" value="MFM9608335.1"/>
    <property type="molecule type" value="Genomic_DNA"/>
</dbReference>
<sequence length="96" mass="10174">MANTVGAVPEMITDGREGLLVSPAGSPQALRDALLKALHEPDAAATRAERAREAARTRFAPEREVRELTAVYEACRPPLTLPARRGAPSGTALTGR</sequence>
<organism evidence="1 2">
    <name type="scientific">Streptomyces niveiscabiei</name>
    <dbReference type="NCBI Taxonomy" id="164115"/>
    <lineage>
        <taxon>Bacteria</taxon>
        <taxon>Bacillati</taxon>
        <taxon>Actinomycetota</taxon>
        <taxon>Actinomycetes</taxon>
        <taxon>Kitasatosporales</taxon>
        <taxon>Streptomycetaceae</taxon>
        <taxon>Streptomyces</taxon>
    </lineage>
</organism>
<evidence type="ECO:0000313" key="2">
    <source>
        <dbReference type="Proteomes" id="UP001631957"/>
    </source>
</evidence>
<keyword evidence="2" id="KW-1185">Reference proteome</keyword>
<name>A0ABW9HJU3_9ACTN</name>
<dbReference type="EC" id="2.4.-.-" evidence="1"/>
<dbReference type="SUPFAM" id="SSF53756">
    <property type="entry name" value="UDP-Glycosyltransferase/glycogen phosphorylase"/>
    <property type="match status" value="1"/>
</dbReference>
<keyword evidence="1" id="KW-0808">Transferase</keyword>